<protein>
    <recommendedName>
        <fullName evidence="1">SnoaL-like domain-containing protein</fullName>
    </recommendedName>
</protein>
<dbReference type="AlphaFoldDB" id="A0A382EKN6"/>
<proteinExistence type="predicted"/>
<dbReference type="Pfam" id="PF13577">
    <property type="entry name" value="SnoaL_4"/>
    <property type="match status" value="1"/>
</dbReference>
<evidence type="ECO:0000259" key="1">
    <source>
        <dbReference type="Pfam" id="PF13577"/>
    </source>
</evidence>
<dbReference type="InterPro" id="IPR037401">
    <property type="entry name" value="SnoaL-like"/>
</dbReference>
<name>A0A382EKN6_9ZZZZ</name>
<gene>
    <name evidence="2" type="ORF">METZ01_LOCUS203889</name>
</gene>
<accession>A0A382EKN6</accession>
<dbReference type="CDD" id="cd00531">
    <property type="entry name" value="NTF2_like"/>
    <property type="match status" value="1"/>
</dbReference>
<dbReference type="EMBL" id="UINC01044927">
    <property type="protein sequence ID" value="SVB51035.1"/>
    <property type="molecule type" value="Genomic_DNA"/>
</dbReference>
<organism evidence="2">
    <name type="scientific">marine metagenome</name>
    <dbReference type="NCBI Taxonomy" id="408172"/>
    <lineage>
        <taxon>unclassified sequences</taxon>
        <taxon>metagenomes</taxon>
        <taxon>ecological metagenomes</taxon>
    </lineage>
</organism>
<evidence type="ECO:0000313" key="2">
    <source>
        <dbReference type="EMBL" id="SVB51035.1"/>
    </source>
</evidence>
<feature type="domain" description="SnoaL-like" evidence="1">
    <location>
        <begin position="9"/>
        <end position="132"/>
    </location>
</feature>
<dbReference type="Gene3D" id="3.10.450.50">
    <property type="match status" value="1"/>
</dbReference>
<dbReference type="SUPFAM" id="SSF54427">
    <property type="entry name" value="NTF2-like"/>
    <property type="match status" value="1"/>
</dbReference>
<sequence>MSDLDSKIQEILDKESIRELVYTYCRAADRHDNKLMRSLYHEDAYDDHGSFFKGKAMEFIDLLPEIQKSMGILHHNVTTHNIKLDGDMAEGETYIIAFHQVLTEEGDYDVLIGGRYFDKYEKRNNVWKFSSRAVDADWVYVSDPSKVNLIHPMIQGAKIGTPNKEDPSYEYFQLFKRGIR</sequence>
<reference evidence="2" key="1">
    <citation type="submission" date="2018-05" db="EMBL/GenBank/DDBJ databases">
        <authorList>
            <person name="Lanie J.A."/>
            <person name="Ng W.-L."/>
            <person name="Kazmierczak K.M."/>
            <person name="Andrzejewski T.M."/>
            <person name="Davidsen T.M."/>
            <person name="Wayne K.J."/>
            <person name="Tettelin H."/>
            <person name="Glass J.I."/>
            <person name="Rusch D."/>
            <person name="Podicherti R."/>
            <person name="Tsui H.-C.T."/>
            <person name="Winkler M.E."/>
        </authorList>
    </citation>
    <scope>NUCLEOTIDE SEQUENCE</scope>
</reference>
<dbReference type="InterPro" id="IPR032710">
    <property type="entry name" value="NTF2-like_dom_sf"/>
</dbReference>